<evidence type="ECO:0000313" key="2">
    <source>
        <dbReference type="Proteomes" id="UP000814140"/>
    </source>
</evidence>
<proteinExistence type="predicted"/>
<reference evidence="1" key="1">
    <citation type="submission" date="2021-03" db="EMBL/GenBank/DDBJ databases">
        <authorList>
            <consortium name="DOE Joint Genome Institute"/>
            <person name="Ahrendt S."/>
            <person name="Looney B.P."/>
            <person name="Miyauchi S."/>
            <person name="Morin E."/>
            <person name="Drula E."/>
            <person name="Courty P.E."/>
            <person name="Chicoki N."/>
            <person name="Fauchery L."/>
            <person name="Kohler A."/>
            <person name="Kuo A."/>
            <person name="Labutti K."/>
            <person name="Pangilinan J."/>
            <person name="Lipzen A."/>
            <person name="Riley R."/>
            <person name="Andreopoulos W."/>
            <person name="He G."/>
            <person name="Johnson J."/>
            <person name="Barry K.W."/>
            <person name="Grigoriev I.V."/>
            <person name="Nagy L."/>
            <person name="Hibbett D."/>
            <person name="Henrissat B."/>
            <person name="Matheny P.B."/>
            <person name="Labbe J."/>
            <person name="Martin F."/>
        </authorList>
    </citation>
    <scope>NUCLEOTIDE SEQUENCE</scope>
    <source>
        <strain evidence="1">HHB10654</strain>
    </source>
</reference>
<dbReference type="EMBL" id="MU277193">
    <property type="protein sequence ID" value="KAI0066325.1"/>
    <property type="molecule type" value="Genomic_DNA"/>
</dbReference>
<evidence type="ECO:0000313" key="1">
    <source>
        <dbReference type="EMBL" id="KAI0066325.1"/>
    </source>
</evidence>
<sequence length="236" mass="26949">MSSCLRWLRIRLSYPAQLSSSSIQLRRPGYVQANSLENLLDKANDYLDGHVLVNNTMPSSYAYSHNTFWKDISDLFLRSPSIADSGVDAKFLVFRSREGKGNERELLKLWGSCDSAIAFHTKTTRCRNGSKSHMAIHTPSDLHSSHWYLPLLVMDHKIDTFDLKQKSPSHLPSLIWVAEYLEPLEIYDFPIVGICTANHCFNLYCAYSRRGTQGFKIHTYFSAICETFSLGNLSRE</sequence>
<dbReference type="Proteomes" id="UP000814140">
    <property type="component" value="Unassembled WGS sequence"/>
</dbReference>
<comment type="caution">
    <text evidence="1">The sequence shown here is derived from an EMBL/GenBank/DDBJ whole genome shotgun (WGS) entry which is preliminary data.</text>
</comment>
<gene>
    <name evidence="1" type="ORF">BV25DRAFT_1835942</name>
</gene>
<organism evidence="1 2">
    <name type="scientific">Artomyces pyxidatus</name>
    <dbReference type="NCBI Taxonomy" id="48021"/>
    <lineage>
        <taxon>Eukaryota</taxon>
        <taxon>Fungi</taxon>
        <taxon>Dikarya</taxon>
        <taxon>Basidiomycota</taxon>
        <taxon>Agaricomycotina</taxon>
        <taxon>Agaricomycetes</taxon>
        <taxon>Russulales</taxon>
        <taxon>Auriscalpiaceae</taxon>
        <taxon>Artomyces</taxon>
    </lineage>
</organism>
<protein>
    <submittedName>
        <fullName evidence="1">Uncharacterized protein</fullName>
    </submittedName>
</protein>
<reference evidence="1" key="2">
    <citation type="journal article" date="2022" name="New Phytol.">
        <title>Evolutionary transition to the ectomycorrhizal habit in the genomes of a hyperdiverse lineage of mushroom-forming fungi.</title>
        <authorList>
            <person name="Looney B."/>
            <person name="Miyauchi S."/>
            <person name="Morin E."/>
            <person name="Drula E."/>
            <person name="Courty P.E."/>
            <person name="Kohler A."/>
            <person name="Kuo A."/>
            <person name="LaButti K."/>
            <person name="Pangilinan J."/>
            <person name="Lipzen A."/>
            <person name="Riley R."/>
            <person name="Andreopoulos W."/>
            <person name="He G."/>
            <person name="Johnson J."/>
            <person name="Nolan M."/>
            <person name="Tritt A."/>
            <person name="Barry K.W."/>
            <person name="Grigoriev I.V."/>
            <person name="Nagy L.G."/>
            <person name="Hibbett D."/>
            <person name="Henrissat B."/>
            <person name="Matheny P.B."/>
            <person name="Labbe J."/>
            <person name="Martin F.M."/>
        </authorList>
    </citation>
    <scope>NUCLEOTIDE SEQUENCE</scope>
    <source>
        <strain evidence="1">HHB10654</strain>
    </source>
</reference>
<accession>A0ACB8TCY1</accession>
<keyword evidence="2" id="KW-1185">Reference proteome</keyword>
<name>A0ACB8TCY1_9AGAM</name>